<dbReference type="Proteomes" id="UP000712007">
    <property type="component" value="Unassembled WGS sequence"/>
</dbReference>
<reference evidence="2" key="1">
    <citation type="submission" date="2020-10" db="EMBL/GenBank/DDBJ databases">
        <authorList>
            <person name="Gilroy R."/>
        </authorList>
    </citation>
    <scope>NUCLEOTIDE SEQUENCE</scope>
    <source>
        <strain evidence="2">3924</strain>
    </source>
</reference>
<dbReference type="SUPFAM" id="SSF52540">
    <property type="entry name" value="P-loop containing nucleoside triphosphate hydrolases"/>
    <property type="match status" value="1"/>
</dbReference>
<protein>
    <submittedName>
        <fullName evidence="2">AAA family ATPase</fullName>
    </submittedName>
</protein>
<sequence>MSLTLKEAILSEFPHTPTQEQAEGIDRLCHFCTTPVDHKAFILKGYAGTGKTSVIAALIRAMRKFGHGTVLLAPTGRAAKVLAGYSHHSAYSIHKEIYRQKSSAEAVFGLNYNSRKNTLFIIDEASMINNSDNGGAFFGSGRLLDDLIEYIYSGDNCQAIFIGDTAQLLPLGQTHSPALEASVLAGYGLETHEYTLREVLRQEIDSGILYNATLLRKHITEDNGRIPAFDLSYSDIRRVGGEDLIDAINAAYREAGSENCIVLTYSNKRSTLYNRGIRNQVLYKEEEIANGDYILITKNNYYWSQPYENLDFIANGEIAEIIRIGRHTEMYGFRFADVTMRLTDYDMEIDARLLLDSLYTDNQQSVNALNQRLLETVAEDYADVTNKRKFWEEMRKNGYYNALQVKFAYAITCHKAQGGQWEHVFVDQGYLTEENVDRGYLQWLYTAFTRATGKLYLVNFSDFFFNDTKR</sequence>
<dbReference type="EMBL" id="JADIMV010000111">
    <property type="protein sequence ID" value="MBO8440258.1"/>
    <property type="molecule type" value="Genomic_DNA"/>
</dbReference>
<dbReference type="Pfam" id="PF13604">
    <property type="entry name" value="AAA_30"/>
    <property type="match status" value="1"/>
</dbReference>
<evidence type="ECO:0000313" key="2">
    <source>
        <dbReference type="EMBL" id="MBO8440258.1"/>
    </source>
</evidence>
<dbReference type="CDD" id="cd17933">
    <property type="entry name" value="DEXSc_RecD-like"/>
    <property type="match status" value="1"/>
</dbReference>
<gene>
    <name evidence="2" type="ORF">IAC51_06360</name>
</gene>
<name>A0A940DKL2_9BACT</name>
<organism evidence="2 3">
    <name type="scientific">Candidatus Aphodosoma intestinipullorum</name>
    <dbReference type="NCBI Taxonomy" id="2840674"/>
    <lineage>
        <taxon>Bacteria</taxon>
        <taxon>Pseudomonadati</taxon>
        <taxon>Bacteroidota</taxon>
        <taxon>Bacteroidia</taxon>
        <taxon>Bacteroidales</taxon>
        <taxon>Candidatus Aphodosoma</taxon>
    </lineage>
</organism>
<reference evidence="2" key="2">
    <citation type="journal article" date="2021" name="PeerJ">
        <title>Extensive microbial diversity within the chicken gut microbiome revealed by metagenomics and culture.</title>
        <authorList>
            <person name="Gilroy R."/>
            <person name="Ravi A."/>
            <person name="Getino M."/>
            <person name="Pursley I."/>
            <person name="Horton D.L."/>
            <person name="Alikhan N.F."/>
            <person name="Baker D."/>
            <person name="Gharbi K."/>
            <person name="Hall N."/>
            <person name="Watson M."/>
            <person name="Adriaenssens E.M."/>
            <person name="Foster-Nyarko E."/>
            <person name="Jarju S."/>
            <person name="Secka A."/>
            <person name="Antonio M."/>
            <person name="Oren A."/>
            <person name="Chaudhuri R.R."/>
            <person name="La Ragione R."/>
            <person name="Hildebrand F."/>
            <person name="Pallen M.J."/>
        </authorList>
    </citation>
    <scope>NUCLEOTIDE SEQUENCE</scope>
    <source>
        <strain evidence="2">3924</strain>
    </source>
</reference>
<evidence type="ECO:0000259" key="1">
    <source>
        <dbReference type="Pfam" id="PF13538"/>
    </source>
</evidence>
<dbReference type="Pfam" id="PF13538">
    <property type="entry name" value="UvrD_C_2"/>
    <property type="match status" value="1"/>
</dbReference>
<dbReference type="AlphaFoldDB" id="A0A940DKL2"/>
<proteinExistence type="predicted"/>
<dbReference type="CDD" id="cd18809">
    <property type="entry name" value="SF1_C_RecD"/>
    <property type="match status" value="1"/>
</dbReference>
<accession>A0A940DKL2</accession>
<dbReference type="InterPro" id="IPR027785">
    <property type="entry name" value="UvrD-like_helicase_C"/>
</dbReference>
<comment type="caution">
    <text evidence="2">The sequence shown here is derived from an EMBL/GenBank/DDBJ whole genome shotgun (WGS) entry which is preliminary data.</text>
</comment>
<feature type="domain" description="UvrD-like helicase C-terminal" evidence="1">
    <location>
        <begin position="407"/>
        <end position="458"/>
    </location>
</feature>
<dbReference type="InterPro" id="IPR027417">
    <property type="entry name" value="P-loop_NTPase"/>
</dbReference>
<dbReference type="Gene3D" id="3.40.50.300">
    <property type="entry name" value="P-loop containing nucleotide triphosphate hydrolases"/>
    <property type="match status" value="2"/>
</dbReference>
<evidence type="ECO:0000313" key="3">
    <source>
        <dbReference type="Proteomes" id="UP000712007"/>
    </source>
</evidence>